<organism evidence="2 3">
    <name type="scientific">Eilatimonas milleporae</name>
    <dbReference type="NCBI Taxonomy" id="911205"/>
    <lineage>
        <taxon>Bacteria</taxon>
        <taxon>Pseudomonadati</taxon>
        <taxon>Pseudomonadota</taxon>
        <taxon>Alphaproteobacteria</taxon>
        <taxon>Kordiimonadales</taxon>
        <taxon>Kordiimonadaceae</taxon>
        <taxon>Eilatimonas</taxon>
    </lineage>
</organism>
<reference evidence="2 3" key="1">
    <citation type="submission" date="2018-10" db="EMBL/GenBank/DDBJ databases">
        <title>Genomic Encyclopedia of Archaeal and Bacterial Type Strains, Phase II (KMG-II): from individual species to whole genera.</title>
        <authorList>
            <person name="Goeker M."/>
        </authorList>
    </citation>
    <scope>NUCLEOTIDE SEQUENCE [LARGE SCALE GENOMIC DNA]</scope>
    <source>
        <strain evidence="2 3">DSM 25217</strain>
    </source>
</reference>
<feature type="domain" description="NAD-dependent epimerase/dehydratase" evidence="1">
    <location>
        <begin position="6"/>
        <end position="249"/>
    </location>
</feature>
<evidence type="ECO:0000313" key="3">
    <source>
        <dbReference type="Proteomes" id="UP000271227"/>
    </source>
</evidence>
<dbReference type="RefSeq" id="WP_121939042.1">
    <property type="nucleotide sequence ID" value="NZ_REFR01000012.1"/>
</dbReference>
<proteinExistence type="predicted"/>
<name>A0A3M0C6A6_9PROT</name>
<accession>A0A3M0C6A6</accession>
<evidence type="ECO:0000259" key="1">
    <source>
        <dbReference type="Pfam" id="PF01370"/>
    </source>
</evidence>
<comment type="caution">
    <text evidence="2">The sequence shown here is derived from an EMBL/GenBank/DDBJ whole genome shotgun (WGS) entry which is preliminary data.</text>
</comment>
<evidence type="ECO:0000313" key="2">
    <source>
        <dbReference type="EMBL" id="RMB04772.1"/>
    </source>
</evidence>
<dbReference type="AlphaFoldDB" id="A0A3M0C6A6"/>
<dbReference type="PANTHER" id="PTHR43245:SF10">
    <property type="entry name" value="SUGAR DEHYDRATASE_EPIMERASE YFNG-RELATED"/>
    <property type="match status" value="1"/>
</dbReference>
<dbReference type="InterPro" id="IPR050177">
    <property type="entry name" value="Lipid_A_modif_metabolic_enz"/>
</dbReference>
<dbReference type="Proteomes" id="UP000271227">
    <property type="component" value="Unassembled WGS sequence"/>
</dbReference>
<dbReference type="PANTHER" id="PTHR43245">
    <property type="entry name" value="BIFUNCTIONAL POLYMYXIN RESISTANCE PROTEIN ARNA"/>
    <property type="match status" value="1"/>
</dbReference>
<dbReference type="InterPro" id="IPR036291">
    <property type="entry name" value="NAD(P)-bd_dom_sf"/>
</dbReference>
<gene>
    <name evidence="2" type="ORF">BXY39_2336</name>
</gene>
<dbReference type="SUPFAM" id="SSF51735">
    <property type="entry name" value="NAD(P)-binding Rossmann-fold domains"/>
    <property type="match status" value="1"/>
</dbReference>
<protein>
    <submittedName>
        <fullName evidence="2">dTDP-glucose 4,6-dehydratase/UDP-glucose 4-epimerase</fullName>
    </submittedName>
</protein>
<dbReference type="EMBL" id="REFR01000012">
    <property type="protein sequence ID" value="RMB04772.1"/>
    <property type="molecule type" value="Genomic_DNA"/>
</dbReference>
<dbReference type="Pfam" id="PF01370">
    <property type="entry name" value="Epimerase"/>
    <property type="match status" value="1"/>
</dbReference>
<keyword evidence="3" id="KW-1185">Reference proteome</keyword>
<dbReference type="InterPro" id="IPR001509">
    <property type="entry name" value="Epimerase_deHydtase"/>
</dbReference>
<dbReference type="Gene3D" id="3.40.50.720">
    <property type="entry name" value="NAD(P)-binding Rossmann-like Domain"/>
    <property type="match status" value="1"/>
</dbReference>
<sequence>MNDMHLVTGGAGFVGSALVHMLLRRGHGVRVLDDFSRGRRGRLDMTHDRLHLVDGDVRCGDTVLTAADGCTAIWHFAAVNGTRFFYERPAEVLTVAVDGMMNVARACAMPSVRHLFLASSSEVYQTPSQVPTPETEILKIPDPLNPRYSYAGGKLISELVALHCAADALERVVIIRPHNIYGPDMGHEHVIPDLCRKVMALKTAETREGSLSIKGDGGQKRAFMHIDDFCRAVALLHETPGAHGIYHVGSNEVVTIADLAHMIMDILGHRVPLQAEDAPAGETRIRLADISKIGALGFRPRISLRDGLPDVVEWYRAFHG</sequence>
<dbReference type="InParanoid" id="A0A3M0C6A6"/>
<dbReference type="OrthoDB" id="9801785at2"/>